<evidence type="ECO:0000256" key="1">
    <source>
        <dbReference type="PROSITE-ProRule" id="PRU00285"/>
    </source>
</evidence>
<dbReference type="SUPFAM" id="SSF49764">
    <property type="entry name" value="HSP20-like chaperones"/>
    <property type="match status" value="1"/>
</dbReference>
<dbReference type="CDD" id="cd06464">
    <property type="entry name" value="ACD_sHsps-like"/>
    <property type="match status" value="1"/>
</dbReference>
<evidence type="ECO:0000313" key="5">
    <source>
        <dbReference type="Proteomes" id="UP000290932"/>
    </source>
</evidence>
<sequence length="155" mass="17127">MEDKESPYECRCAFNESICEMHRRFHEMMAEAGRAGQQILPVIRGVGIPVDVREIEGEVVVVADLPGMKSSDVTIRLTSPETLRITARRREVPEEAGEGYVIRERVSGEMTRTVNLPADVTDEGASAAFRNGVLTVRLKKVSGEEGIEIPIGEED</sequence>
<dbReference type="PANTHER" id="PTHR11527">
    <property type="entry name" value="HEAT-SHOCK PROTEIN 20 FAMILY MEMBER"/>
    <property type="match status" value="1"/>
</dbReference>
<comment type="similarity">
    <text evidence="1 2">Belongs to the small heat shock protein (HSP20) family.</text>
</comment>
<dbReference type="Gene3D" id="2.60.40.790">
    <property type="match status" value="1"/>
</dbReference>
<dbReference type="Pfam" id="PF00011">
    <property type="entry name" value="HSP20"/>
    <property type="match status" value="1"/>
</dbReference>
<keyword evidence="5" id="KW-1185">Reference proteome</keyword>
<evidence type="ECO:0000259" key="3">
    <source>
        <dbReference type="PROSITE" id="PS01031"/>
    </source>
</evidence>
<dbReference type="InterPro" id="IPR031107">
    <property type="entry name" value="Small_HSP"/>
</dbReference>
<evidence type="ECO:0000313" key="4">
    <source>
        <dbReference type="EMBL" id="RXE56338.1"/>
    </source>
</evidence>
<proteinExistence type="inferred from homology"/>
<comment type="caution">
    <text evidence="4">The sequence shown here is derived from an EMBL/GenBank/DDBJ whole genome shotgun (WGS) entry which is preliminary data.</text>
</comment>
<dbReference type="InterPro" id="IPR008978">
    <property type="entry name" value="HSP20-like_chaperone"/>
</dbReference>
<reference evidence="4 5" key="1">
    <citation type="journal article" date="2015" name="Int. J. Syst. Evol. Microbiol.">
        <title>Methanoculleus taiwanensis sp. nov., a methanogen isolated from deep marine sediment at the deformation front area near Taiwan.</title>
        <authorList>
            <person name="Weng C.Y."/>
            <person name="Chen S.C."/>
            <person name="Lai M.C."/>
            <person name="Wu S.Y."/>
            <person name="Lin S."/>
            <person name="Yang T.F."/>
            <person name="Chen P.C."/>
        </authorList>
    </citation>
    <scope>NUCLEOTIDE SEQUENCE [LARGE SCALE GENOMIC DNA]</scope>
    <source>
        <strain evidence="4 5">CYW4</strain>
    </source>
</reference>
<accession>A0A498H169</accession>
<organism evidence="4 5">
    <name type="scientific">Methanoculleus taiwanensis</name>
    <dbReference type="NCBI Taxonomy" id="1550565"/>
    <lineage>
        <taxon>Archaea</taxon>
        <taxon>Methanobacteriati</taxon>
        <taxon>Methanobacteriota</taxon>
        <taxon>Stenosarchaea group</taxon>
        <taxon>Methanomicrobia</taxon>
        <taxon>Methanomicrobiales</taxon>
        <taxon>Methanomicrobiaceae</taxon>
        <taxon>Methanoculleus</taxon>
    </lineage>
</organism>
<dbReference type="InterPro" id="IPR002068">
    <property type="entry name" value="A-crystallin/Hsp20_dom"/>
</dbReference>
<dbReference type="PROSITE" id="PS01031">
    <property type="entry name" value="SHSP"/>
    <property type="match status" value="1"/>
</dbReference>
<feature type="domain" description="SHSP" evidence="3">
    <location>
        <begin position="41"/>
        <end position="154"/>
    </location>
</feature>
<evidence type="ECO:0000256" key="2">
    <source>
        <dbReference type="RuleBase" id="RU003616"/>
    </source>
</evidence>
<dbReference type="AlphaFoldDB" id="A0A498H169"/>
<gene>
    <name evidence="4" type="ORF">ABH15_09515</name>
</gene>
<dbReference type="EMBL" id="LHQS01000002">
    <property type="protein sequence ID" value="RXE56338.1"/>
    <property type="molecule type" value="Genomic_DNA"/>
</dbReference>
<dbReference type="Proteomes" id="UP000290932">
    <property type="component" value="Unassembled WGS sequence"/>
</dbReference>
<protein>
    <recommendedName>
        <fullName evidence="3">SHSP domain-containing protein</fullName>
    </recommendedName>
</protein>
<name>A0A498H169_9EURY</name>